<keyword evidence="1" id="KW-0472">Membrane</keyword>
<proteinExistence type="predicted"/>
<keyword evidence="1" id="KW-0812">Transmembrane</keyword>
<keyword evidence="1" id="KW-1133">Transmembrane helix</keyword>
<reference evidence="2" key="1">
    <citation type="journal article" date="2019" name="MBio">
        <title>Virus Genomes from Deep Sea Sediments Expand the Ocean Megavirome and Support Independent Origins of Viral Gigantism.</title>
        <authorList>
            <person name="Backstrom D."/>
            <person name="Yutin N."/>
            <person name="Jorgensen S.L."/>
            <person name="Dharamshi J."/>
            <person name="Homa F."/>
            <person name="Zaremba-Niedwiedzka K."/>
            <person name="Spang A."/>
            <person name="Wolf Y.I."/>
            <person name="Koonin E.V."/>
            <person name="Ettema T.J."/>
        </authorList>
    </citation>
    <scope>NUCLEOTIDE SEQUENCE</scope>
</reference>
<evidence type="ECO:0000313" key="2">
    <source>
        <dbReference type="EMBL" id="QBK88501.1"/>
    </source>
</evidence>
<sequence>MGIQFIDNYTIIHFIAGILVYYIGISYNVWLILLITFKIIEPYILQNKFSEDNELNQIGDHIFGMLGWIFAHYANKQIKSHA</sequence>
<accession>A0A481Z022</accession>
<evidence type="ECO:0000256" key="1">
    <source>
        <dbReference type="SAM" id="Phobius"/>
    </source>
</evidence>
<name>A0A481Z022_9VIRU</name>
<protein>
    <submittedName>
        <fullName evidence="2">Uncharacterized protein</fullName>
    </submittedName>
</protein>
<feature type="transmembrane region" description="Helical" evidence="1">
    <location>
        <begin position="12"/>
        <end position="37"/>
    </location>
</feature>
<organism evidence="2">
    <name type="scientific">Mimivirus LCMiAC01</name>
    <dbReference type="NCBI Taxonomy" id="2506608"/>
    <lineage>
        <taxon>Viruses</taxon>
        <taxon>Varidnaviria</taxon>
        <taxon>Bamfordvirae</taxon>
        <taxon>Nucleocytoviricota</taxon>
        <taxon>Megaviricetes</taxon>
        <taxon>Imitervirales</taxon>
        <taxon>Mimiviridae</taxon>
        <taxon>Klosneuvirinae</taxon>
    </lineage>
</organism>
<dbReference type="EMBL" id="MK500390">
    <property type="protein sequence ID" value="QBK88501.1"/>
    <property type="molecule type" value="Genomic_DNA"/>
</dbReference>
<gene>
    <name evidence="2" type="ORF">LCMiAC01_01780</name>
</gene>